<evidence type="ECO:0000256" key="1">
    <source>
        <dbReference type="SAM" id="MobiDB-lite"/>
    </source>
</evidence>
<gene>
    <name evidence="2" type="ORF">PCASD_02673</name>
</gene>
<reference evidence="2 3" key="1">
    <citation type="submission" date="2017-11" db="EMBL/GenBank/DDBJ databases">
        <title>De novo assembly and phasing of dikaryotic genomes from two isolates of Puccinia coronata f. sp. avenae, the causal agent of oat crown rust.</title>
        <authorList>
            <person name="Miller M.E."/>
            <person name="Zhang Y."/>
            <person name="Omidvar V."/>
            <person name="Sperschneider J."/>
            <person name="Schwessinger B."/>
            <person name="Raley C."/>
            <person name="Palmer J.M."/>
            <person name="Garnica D."/>
            <person name="Upadhyaya N."/>
            <person name="Rathjen J."/>
            <person name="Taylor J.M."/>
            <person name="Park R.F."/>
            <person name="Dodds P.N."/>
            <person name="Hirsch C.D."/>
            <person name="Kianian S.F."/>
            <person name="Figueroa M."/>
        </authorList>
    </citation>
    <scope>NUCLEOTIDE SEQUENCE [LARGE SCALE GENOMIC DNA]</scope>
    <source>
        <strain evidence="2">12SD80</strain>
    </source>
</reference>
<protein>
    <submittedName>
        <fullName evidence="2">Uncharacterized protein</fullName>
    </submittedName>
</protein>
<organism evidence="2 3">
    <name type="scientific">Puccinia coronata f. sp. avenae</name>
    <dbReference type="NCBI Taxonomy" id="200324"/>
    <lineage>
        <taxon>Eukaryota</taxon>
        <taxon>Fungi</taxon>
        <taxon>Dikarya</taxon>
        <taxon>Basidiomycota</taxon>
        <taxon>Pucciniomycotina</taxon>
        <taxon>Pucciniomycetes</taxon>
        <taxon>Pucciniales</taxon>
        <taxon>Pucciniaceae</taxon>
        <taxon>Puccinia</taxon>
    </lineage>
</organism>
<evidence type="ECO:0000313" key="2">
    <source>
        <dbReference type="EMBL" id="PLW49270.1"/>
    </source>
</evidence>
<dbReference type="EMBL" id="PGCI01000017">
    <property type="protein sequence ID" value="PLW49270.1"/>
    <property type="molecule type" value="Genomic_DNA"/>
</dbReference>
<accession>A0A2N5VH09</accession>
<evidence type="ECO:0000313" key="3">
    <source>
        <dbReference type="Proteomes" id="UP000235392"/>
    </source>
</evidence>
<proteinExistence type="predicted"/>
<feature type="region of interest" description="Disordered" evidence="1">
    <location>
        <begin position="94"/>
        <end position="118"/>
    </location>
</feature>
<sequence length="137" mass="15438">MFCSLPLMIGPFLCSHSLEAHPLSLTRPLVSRGISNVNVGLHWNRFTKRASAEESKLEEVYTNVIPELVTDPGVFEERSGNDIKFRSILKQRDKGRDFGATAGKSQRQGSGKKVTWHQDTEDHTMIKAPLNKAYRNL</sequence>
<dbReference type="AlphaFoldDB" id="A0A2N5VH09"/>
<name>A0A2N5VH09_9BASI</name>
<comment type="caution">
    <text evidence="2">The sequence shown here is derived from an EMBL/GenBank/DDBJ whole genome shotgun (WGS) entry which is preliminary data.</text>
</comment>
<dbReference type="Proteomes" id="UP000235392">
    <property type="component" value="Unassembled WGS sequence"/>
</dbReference>